<keyword evidence="12" id="KW-1185">Reference proteome</keyword>
<keyword evidence="4" id="KW-0430">Lectin</keyword>
<dbReference type="InterPro" id="IPR033992">
    <property type="entry name" value="NKR-like_CTLD"/>
</dbReference>
<proteinExistence type="predicted"/>
<dbReference type="InterPro" id="IPR050828">
    <property type="entry name" value="C-type_lectin/matrix_domain"/>
</dbReference>
<dbReference type="GO" id="GO:0046703">
    <property type="term" value="F:natural killer cell lectin-like receptor binding"/>
    <property type="evidence" value="ECO:0007669"/>
    <property type="project" value="TreeGrafter"/>
</dbReference>
<feature type="domain" description="C-type lectin" evidence="11">
    <location>
        <begin position="103"/>
        <end position="207"/>
    </location>
</feature>
<dbReference type="PROSITE" id="PS50041">
    <property type="entry name" value="C_TYPE_LECTIN_2"/>
    <property type="match status" value="1"/>
</dbReference>
<dbReference type="Gene3D" id="3.10.100.10">
    <property type="entry name" value="Mannose-Binding Protein A, subunit A"/>
    <property type="match status" value="1"/>
</dbReference>
<evidence type="ECO:0000259" key="11">
    <source>
        <dbReference type="PROSITE" id="PS50041"/>
    </source>
</evidence>
<dbReference type="PANTHER" id="PTHR45710">
    <property type="entry name" value="C-TYPE LECTIN DOMAIN-CONTAINING PROTEIN 180"/>
    <property type="match status" value="1"/>
</dbReference>
<dbReference type="AlphaFoldDB" id="A0A6P5PUZ8"/>
<dbReference type="InterPro" id="IPR016187">
    <property type="entry name" value="CTDL_fold"/>
</dbReference>
<keyword evidence="7 10" id="KW-0472">Membrane</keyword>
<dbReference type="GO" id="GO:0009897">
    <property type="term" value="C:external side of plasma membrane"/>
    <property type="evidence" value="ECO:0007669"/>
    <property type="project" value="TreeGrafter"/>
</dbReference>
<dbReference type="GO" id="GO:0030246">
    <property type="term" value="F:carbohydrate binding"/>
    <property type="evidence" value="ECO:0007669"/>
    <property type="project" value="UniProtKB-KW"/>
</dbReference>
<evidence type="ECO:0000256" key="9">
    <source>
        <dbReference type="ARBA" id="ARBA00023180"/>
    </source>
</evidence>
<dbReference type="Pfam" id="PF00059">
    <property type="entry name" value="Lectin_C"/>
    <property type="match status" value="1"/>
</dbReference>
<dbReference type="RefSeq" id="XP_021020621.1">
    <property type="nucleotide sequence ID" value="XM_021164962.1"/>
</dbReference>
<evidence type="ECO:0000256" key="3">
    <source>
        <dbReference type="ARBA" id="ARBA00022692"/>
    </source>
</evidence>
<dbReference type="SUPFAM" id="SSF56436">
    <property type="entry name" value="C-type lectin-like"/>
    <property type="match status" value="1"/>
</dbReference>
<evidence type="ECO:0000313" key="13">
    <source>
        <dbReference type="RefSeq" id="XP_021020621.1"/>
    </source>
</evidence>
<dbReference type="SMART" id="SM00034">
    <property type="entry name" value="CLECT"/>
    <property type="match status" value="1"/>
</dbReference>
<keyword evidence="8" id="KW-1015">Disulfide bond</keyword>
<dbReference type="Proteomes" id="UP000515126">
    <property type="component" value="Chromosome 6"/>
</dbReference>
<keyword evidence="5" id="KW-0735">Signal-anchor</keyword>
<dbReference type="GeneID" id="110296316"/>
<dbReference type="InterPro" id="IPR016186">
    <property type="entry name" value="C-type_lectin-like/link_sf"/>
</dbReference>
<evidence type="ECO:0000256" key="2">
    <source>
        <dbReference type="ARBA" id="ARBA00022475"/>
    </source>
</evidence>
<dbReference type="FunFam" id="3.10.100.10:FF:000062">
    <property type="entry name" value="C-type lectin domain family 2 member D"/>
    <property type="match status" value="1"/>
</dbReference>
<keyword evidence="6 10" id="KW-1133">Transmembrane helix</keyword>
<organism evidence="12 13">
    <name type="scientific">Mus caroli</name>
    <name type="common">Ryukyu mouse</name>
    <name type="synonym">Ricefield mouse</name>
    <dbReference type="NCBI Taxonomy" id="10089"/>
    <lineage>
        <taxon>Eukaryota</taxon>
        <taxon>Metazoa</taxon>
        <taxon>Chordata</taxon>
        <taxon>Craniata</taxon>
        <taxon>Vertebrata</taxon>
        <taxon>Euteleostomi</taxon>
        <taxon>Mammalia</taxon>
        <taxon>Eutheria</taxon>
        <taxon>Euarchontoglires</taxon>
        <taxon>Glires</taxon>
        <taxon>Rodentia</taxon>
        <taxon>Myomorpha</taxon>
        <taxon>Muroidea</taxon>
        <taxon>Muridae</taxon>
        <taxon>Murinae</taxon>
        <taxon>Mus</taxon>
        <taxon>Mus</taxon>
    </lineage>
</organism>
<reference evidence="13" key="1">
    <citation type="submission" date="2025-08" db="UniProtKB">
        <authorList>
            <consortium name="RefSeq"/>
        </authorList>
    </citation>
    <scope>IDENTIFICATION</scope>
</reference>
<keyword evidence="3 10" id="KW-0812">Transmembrane</keyword>
<evidence type="ECO:0000256" key="4">
    <source>
        <dbReference type="ARBA" id="ARBA00022734"/>
    </source>
</evidence>
<evidence type="ECO:0000256" key="8">
    <source>
        <dbReference type="ARBA" id="ARBA00023157"/>
    </source>
</evidence>
<protein>
    <submittedName>
        <fullName evidence="13">C-type lectin domain family 2 member F-like isoform X2</fullName>
    </submittedName>
</protein>
<comment type="subcellular location">
    <subcellularLocation>
        <location evidence="1">Cell membrane</location>
        <topology evidence="1">Single-pass type II membrane protein</topology>
    </subcellularLocation>
</comment>
<evidence type="ECO:0000256" key="5">
    <source>
        <dbReference type="ARBA" id="ARBA00022968"/>
    </source>
</evidence>
<name>A0A6P5PUZ8_MUSCR</name>
<dbReference type="CDD" id="cd03593">
    <property type="entry name" value="CLECT_NK_receptors_like"/>
    <property type="match status" value="1"/>
</dbReference>
<accession>A0A6P5PUZ8</accession>
<keyword evidence="9" id="KW-0325">Glycoprotein</keyword>
<dbReference type="InterPro" id="IPR001304">
    <property type="entry name" value="C-type_lectin-like"/>
</dbReference>
<dbReference type="KEGG" id="mcal:110296316"/>
<dbReference type="PANTHER" id="PTHR45710:SF19">
    <property type="entry name" value="C-TYPE LECTIN DOMAIN FAMILY 2 MEMBER D-RELATED"/>
    <property type="match status" value="1"/>
</dbReference>
<dbReference type="GO" id="GO:0002682">
    <property type="term" value="P:regulation of immune system process"/>
    <property type="evidence" value="ECO:0007669"/>
    <property type="project" value="UniProtKB-ARBA"/>
</dbReference>
<evidence type="ECO:0000256" key="6">
    <source>
        <dbReference type="ARBA" id="ARBA00022989"/>
    </source>
</evidence>
<gene>
    <name evidence="13" type="primary">LOC110296316</name>
</gene>
<evidence type="ECO:0000256" key="10">
    <source>
        <dbReference type="SAM" id="Phobius"/>
    </source>
</evidence>
<feature type="transmembrane region" description="Helical" evidence="10">
    <location>
        <begin position="59"/>
        <end position="79"/>
    </location>
</feature>
<evidence type="ECO:0000256" key="1">
    <source>
        <dbReference type="ARBA" id="ARBA00004401"/>
    </source>
</evidence>
<evidence type="ECO:0000256" key="7">
    <source>
        <dbReference type="ARBA" id="ARBA00023136"/>
    </source>
</evidence>
<keyword evidence="2" id="KW-1003">Cell membrane</keyword>
<evidence type="ECO:0000313" key="12">
    <source>
        <dbReference type="Proteomes" id="UP000515126"/>
    </source>
</evidence>
<sequence length="216" mass="24248">MPDCLETGEKPFVHDMNAQGIQKPEEGNGPPGTGGVQCCKILQGKSLISISCESRAKLYACYGVIIVLSVAIVALSVALSGKKTEQITIKNTYATCPQNWIGFGNKCFYFSEYKSNWTFAQAFCMAQEAQLARFDNEEELNFLKRYMNSSSHLIGLHRDSSEHSWRWTDNTEYNSTFLIQGDGECGFLSDNGISSSRDYITRKWICSKFSNYTLQC</sequence>